<dbReference type="PROSITE" id="PS50932">
    <property type="entry name" value="HTH_LACI_2"/>
    <property type="match status" value="1"/>
</dbReference>
<dbReference type="Gene3D" id="1.10.260.40">
    <property type="entry name" value="lambda repressor-like DNA-binding domains"/>
    <property type="match status" value="1"/>
</dbReference>
<evidence type="ECO:0000256" key="1">
    <source>
        <dbReference type="ARBA" id="ARBA00023015"/>
    </source>
</evidence>
<dbReference type="SMART" id="SM00354">
    <property type="entry name" value="HTH_LACI"/>
    <property type="match status" value="1"/>
</dbReference>
<dbReference type="SUPFAM" id="SSF47413">
    <property type="entry name" value="lambda repressor-like DNA-binding domains"/>
    <property type="match status" value="1"/>
</dbReference>
<evidence type="ECO:0000256" key="3">
    <source>
        <dbReference type="ARBA" id="ARBA00023163"/>
    </source>
</evidence>
<gene>
    <name evidence="5" type="ORF">D1831_09345</name>
</gene>
<organism evidence="5 6">
    <name type="scientific">Lactiplantibacillus garii</name>
    <dbReference type="NCBI Taxonomy" id="2306423"/>
    <lineage>
        <taxon>Bacteria</taxon>
        <taxon>Bacillati</taxon>
        <taxon>Bacillota</taxon>
        <taxon>Bacilli</taxon>
        <taxon>Lactobacillales</taxon>
        <taxon>Lactobacillaceae</taxon>
        <taxon>Lactiplantibacillus</taxon>
    </lineage>
</organism>
<sequence length="312" mass="34951">MTNIHDIARLSGYSVSTVSRVINHHKYVADDKRQRVEAIMRELDYVPNRLARDLSYGQTKTIGVVLPYANHPYFARIVDGIVQTGFTAGYKITLLPTNYDVKVEQRYLDLLRSKAYDALIFTSRSSSLATLQRYRKYGQIVCCEDPGADCSLAATYTDRRASYERALTWLKHTGYQNVGVTISRDNAISASARVTRQAYQNVFGQLSATNLFTGAVTYDDGYRAGKYFATLKPRVDAVFANGDDIGAGVQQYFVDHHLKPVTIIGQENLLSSRLLKFSTIDHHLETLGAAAFNLAVGTAQTHQRIESDFIKR</sequence>
<evidence type="ECO:0000256" key="2">
    <source>
        <dbReference type="ARBA" id="ARBA00023125"/>
    </source>
</evidence>
<accession>A0A3R8J6K6</accession>
<dbReference type="AlphaFoldDB" id="A0A3R8J6K6"/>
<keyword evidence="2 5" id="KW-0238">DNA-binding</keyword>
<keyword evidence="1" id="KW-0805">Transcription regulation</keyword>
<dbReference type="PANTHER" id="PTHR30146:SF105">
    <property type="entry name" value="CATABOLITE CONTROL PROTEIN B"/>
    <property type="match status" value="1"/>
</dbReference>
<keyword evidence="3" id="KW-0804">Transcription</keyword>
<evidence type="ECO:0000313" key="6">
    <source>
        <dbReference type="Proteomes" id="UP000283633"/>
    </source>
</evidence>
<comment type="caution">
    <text evidence="5">The sequence shown here is derived from an EMBL/GenBank/DDBJ whole genome shotgun (WGS) entry which is preliminary data.</text>
</comment>
<dbReference type="SUPFAM" id="SSF53822">
    <property type="entry name" value="Periplasmic binding protein-like I"/>
    <property type="match status" value="1"/>
</dbReference>
<dbReference type="CDD" id="cd06286">
    <property type="entry name" value="PBP1_CcpB-like"/>
    <property type="match status" value="1"/>
</dbReference>
<name>A0A3R8J6K6_9LACO</name>
<dbReference type="Proteomes" id="UP000283633">
    <property type="component" value="Unassembled WGS sequence"/>
</dbReference>
<dbReference type="Pfam" id="PF00356">
    <property type="entry name" value="LacI"/>
    <property type="match status" value="1"/>
</dbReference>
<dbReference type="Pfam" id="PF00532">
    <property type="entry name" value="Peripla_BP_1"/>
    <property type="match status" value="1"/>
</dbReference>
<dbReference type="RefSeq" id="WP_125072668.1">
    <property type="nucleotide sequence ID" value="NZ_QWZQ01000030.1"/>
</dbReference>
<reference evidence="5 6" key="1">
    <citation type="submission" date="2018-08" db="EMBL/GenBank/DDBJ databases">
        <title>Genome Lactobacillus garii FI11369.</title>
        <authorList>
            <person name="Diaz M."/>
            <person name="Narbad A."/>
        </authorList>
    </citation>
    <scope>NUCLEOTIDE SEQUENCE [LARGE SCALE GENOMIC DNA]</scope>
    <source>
        <strain evidence="5 6">FI11369</strain>
    </source>
</reference>
<dbReference type="InterPro" id="IPR010982">
    <property type="entry name" value="Lambda_DNA-bd_dom_sf"/>
</dbReference>
<protein>
    <submittedName>
        <fullName evidence="5">LacI family DNA-binding transcriptional regulator</fullName>
    </submittedName>
</protein>
<dbReference type="PANTHER" id="PTHR30146">
    <property type="entry name" value="LACI-RELATED TRANSCRIPTIONAL REPRESSOR"/>
    <property type="match status" value="1"/>
</dbReference>
<dbReference type="GO" id="GO:0003700">
    <property type="term" value="F:DNA-binding transcription factor activity"/>
    <property type="evidence" value="ECO:0007669"/>
    <property type="project" value="TreeGrafter"/>
</dbReference>
<dbReference type="InterPro" id="IPR028082">
    <property type="entry name" value="Peripla_BP_I"/>
</dbReference>
<evidence type="ECO:0000259" key="4">
    <source>
        <dbReference type="PROSITE" id="PS50932"/>
    </source>
</evidence>
<keyword evidence="6" id="KW-1185">Reference proteome</keyword>
<dbReference type="EMBL" id="QWZQ01000030">
    <property type="protein sequence ID" value="RRK10083.1"/>
    <property type="molecule type" value="Genomic_DNA"/>
</dbReference>
<dbReference type="CDD" id="cd01392">
    <property type="entry name" value="HTH_LacI"/>
    <property type="match status" value="1"/>
</dbReference>
<dbReference type="InterPro" id="IPR001761">
    <property type="entry name" value="Peripla_BP/Lac1_sug-bd_dom"/>
</dbReference>
<dbReference type="Gene3D" id="3.40.50.2300">
    <property type="match status" value="2"/>
</dbReference>
<feature type="domain" description="HTH lacI-type" evidence="4">
    <location>
        <begin position="2"/>
        <end position="56"/>
    </location>
</feature>
<evidence type="ECO:0000313" key="5">
    <source>
        <dbReference type="EMBL" id="RRK10083.1"/>
    </source>
</evidence>
<proteinExistence type="predicted"/>
<dbReference type="GO" id="GO:0000976">
    <property type="term" value="F:transcription cis-regulatory region binding"/>
    <property type="evidence" value="ECO:0007669"/>
    <property type="project" value="TreeGrafter"/>
</dbReference>
<dbReference type="OrthoDB" id="9798934at2"/>
<dbReference type="InterPro" id="IPR000843">
    <property type="entry name" value="HTH_LacI"/>
</dbReference>